<keyword evidence="1" id="KW-1133">Transmembrane helix</keyword>
<evidence type="ECO:0000256" key="1">
    <source>
        <dbReference type="SAM" id="Phobius"/>
    </source>
</evidence>
<feature type="transmembrane region" description="Helical" evidence="1">
    <location>
        <begin position="6"/>
        <end position="23"/>
    </location>
</feature>
<dbReference type="EMBL" id="LFNG01000017">
    <property type="protein sequence ID" value="KMQ70518.1"/>
    <property type="molecule type" value="Genomic_DNA"/>
</dbReference>
<gene>
    <name evidence="2" type="ORF">ACM44_12020</name>
</gene>
<dbReference type="OrthoDB" id="289051at2"/>
<reference evidence="2 3" key="1">
    <citation type="journal article" date="2004" name="Int. J. Syst. Evol. Microbiol.">
        <title>Kaistella koreensis gen. nov., sp. nov., a novel member of the Chryseobacterium-Bergeyella-Riemerella branch.</title>
        <authorList>
            <person name="Kim M.K."/>
            <person name="Im W.T."/>
            <person name="Shin Y.K."/>
            <person name="Lim J.H."/>
            <person name="Kim S.H."/>
            <person name="Lee B.C."/>
            <person name="Park M.Y."/>
            <person name="Lee K.Y."/>
            <person name="Lee S.T."/>
        </authorList>
    </citation>
    <scope>NUCLEOTIDE SEQUENCE [LARGE SCALE GENOMIC DNA]</scope>
    <source>
        <strain evidence="2 3">CCUG 49689</strain>
    </source>
</reference>
<dbReference type="PATRIC" id="fig|1304281.5.peg.2581"/>
<dbReference type="STRING" id="1304281.ACM44_12020"/>
<dbReference type="InterPro" id="IPR046125">
    <property type="entry name" value="DUF6122"/>
</dbReference>
<proteinExistence type="predicted"/>
<dbReference type="Proteomes" id="UP000035900">
    <property type="component" value="Unassembled WGS sequence"/>
</dbReference>
<keyword evidence="3" id="KW-1185">Reference proteome</keyword>
<accession>A0A0J7IW41</accession>
<keyword evidence="1" id="KW-0472">Membrane</keyword>
<keyword evidence="1" id="KW-0812">Transmembrane</keyword>
<protein>
    <submittedName>
        <fullName evidence="2">Membrane protein</fullName>
    </submittedName>
</protein>
<evidence type="ECO:0000313" key="3">
    <source>
        <dbReference type="Proteomes" id="UP000035900"/>
    </source>
</evidence>
<name>A0A0J7IW41_9FLAO</name>
<organism evidence="2 3">
    <name type="scientific">Chryseobacterium koreense CCUG 49689</name>
    <dbReference type="NCBI Taxonomy" id="1304281"/>
    <lineage>
        <taxon>Bacteria</taxon>
        <taxon>Pseudomonadati</taxon>
        <taxon>Bacteroidota</taxon>
        <taxon>Flavobacteriia</taxon>
        <taxon>Flavobacteriales</taxon>
        <taxon>Weeksellaceae</taxon>
        <taxon>Chryseobacterium group</taxon>
        <taxon>Chryseobacterium</taxon>
    </lineage>
</organism>
<comment type="caution">
    <text evidence="2">The sequence shown here is derived from an EMBL/GenBank/DDBJ whole genome shotgun (WGS) entry which is preliminary data.</text>
</comment>
<feature type="transmembrane region" description="Helical" evidence="1">
    <location>
        <begin position="30"/>
        <end position="51"/>
    </location>
</feature>
<evidence type="ECO:0000313" key="2">
    <source>
        <dbReference type="EMBL" id="KMQ70518.1"/>
    </source>
</evidence>
<dbReference type="Pfam" id="PF19617">
    <property type="entry name" value="DUF6122"/>
    <property type="match status" value="1"/>
</dbReference>
<sequence length="111" mass="13366">MLREAFHYFLHLVFPVFIAKVFFRKDWRKAYFILLATMLVDLDHLLANPIFDANRNSIGFHPLHTYPMIALYFLGSIFLRGNFRIIAIGLFVHMLTDFQDYFVWKQMLKIY</sequence>
<dbReference type="AlphaFoldDB" id="A0A0J7IW41"/>